<sequence>MKKILVHVRNEDYEGVKAALGGLYYVTDHVGDIYEIIVFTPDEEVNDLIEKIRGAIDLRYHENMIEVTSPEFVVSTYLQRAEKKAEEKEENTPVEKLLRSAKPYAELDLTKVALTSIAGLVALSGLFLNNSVIIIGAMLLSPIIGPVYSFAINIALGRLEDALRSVGVLLALLGAVLLLSAIATFIINFFIPLPITDEIVARIITNPIYIVMALLLGFAAVLAFTRETPETIAGVAIAAALLPPVVVTGIVIVLQPISAISSGVLVLDQIIGLMAGGLLAVLVLRIGPRDSREQIAAEKYVVRSAVIFALLLGLLVAISLLLGPNGELL</sequence>
<dbReference type="PANTHER" id="PTHR20992:SF9">
    <property type="entry name" value="AT15442P-RELATED"/>
    <property type="match status" value="1"/>
</dbReference>
<accession>A0A498GZD5</accession>
<dbReference type="PROSITE" id="PS50283">
    <property type="entry name" value="NA_SOLUT_SYMP_3"/>
    <property type="match status" value="1"/>
</dbReference>
<dbReference type="Pfam" id="PF04087">
    <property type="entry name" value="DUF389"/>
    <property type="match status" value="1"/>
</dbReference>
<gene>
    <name evidence="2" type="ORF">ABH15_12310</name>
</gene>
<dbReference type="AlphaFoldDB" id="A0A498GZD5"/>
<feature type="transmembrane region" description="Helical" evidence="1">
    <location>
        <begin position="168"/>
        <end position="191"/>
    </location>
</feature>
<evidence type="ECO:0000313" key="3">
    <source>
        <dbReference type="Proteomes" id="UP000290932"/>
    </source>
</evidence>
<dbReference type="InterPro" id="IPR001734">
    <property type="entry name" value="Na/solute_symporter"/>
</dbReference>
<dbReference type="OrthoDB" id="3266at2157"/>
<evidence type="ECO:0008006" key="4">
    <source>
        <dbReference type="Google" id="ProtNLM"/>
    </source>
</evidence>
<keyword evidence="3" id="KW-1185">Reference proteome</keyword>
<evidence type="ECO:0000256" key="1">
    <source>
        <dbReference type="SAM" id="Phobius"/>
    </source>
</evidence>
<organism evidence="2 3">
    <name type="scientific">Methanoculleus taiwanensis</name>
    <dbReference type="NCBI Taxonomy" id="1550565"/>
    <lineage>
        <taxon>Archaea</taxon>
        <taxon>Methanobacteriati</taxon>
        <taxon>Methanobacteriota</taxon>
        <taxon>Stenosarchaea group</taxon>
        <taxon>Methanomicrobia</taxon>
        <taxon>Methanomicrobiales</taxon>
        <taxon>Methanomicrobiaceae</taxon>
        <taxon>Methanoculleus</taxon>
    </lineage>
</organism>
<dbReference type="Proteomes" id="UP000290932">
    <property type="component" value="Unassembled WGS sequence"/>
</dbReference>
<evidence type="ECO:0000313" key="2">
    <source>
        <dbReference type="EMBL" id="RXE55497.1"/>
    </source>
</evidence>
<feature type="transmembrane region" description="Helical" evidence="1">
    <location>
        <begin position="203"/>
        <end position="225"/>
    </location>
</feature>
<dbReference type="GO" id="GO:0022857">
    <property type="term" value="F:transmembrane transporter activity"/>
    <property type="evidence" value="ECO:0007669"/>
    <property type="project" value="InterPro"/>
</dbReference>
<feature type="transmembrane region" description="Helical" evidence="1">
    <location>
        <begin position="109"/>
        <end position="127"/>
    </location>
</feature>
<feature type="transmembrane region" description="Helical" evidence="1">
    <location>
        <begin position="300"/>
        <end position="322"/>
    </location>
</feature>
<keyword evidence="1" id="KW-0472">Membrane</keyword>
<dbReference type="PANTHER" id="PTHR20992">
    <property type="entry name" value="AT15442P-RELATED"/>
    <property type="match status" value="1"/>
</dbReference>
<dbReference type="EMBL" id="LHQS01000003">
    <property type="protein sequence ID" value="RXE55497.1"/>
    <property type="molecule type" value="Genomic_DNA"/>
</dbReference>
<feature type="transmembrane region" description="Helical" evidence="1">
    <location>
        <begin position="232"/>
        <end position="257"/>
    </location>
</feature>
<keyword evidence="1" id="KW-0812">Transmembrane</keyword>
<proteinExistence type="predicted"/>
<dbReference type="GO" id="GO:0016020">
    <property type="term" value="C:membrane"/>
    <property type="evidence" value="ECO:0007669"/>
    <property type="project" value="InterPro"/>
</dbReference>
<keyword evidence="1" id="KW-1133">Transmembrane helix</keyword>
<reference evidence="2 3" key="1">
    <citation type="journal article" date="2015" name="Int. J. Syst. Evol. Microbiol.">
        <title>Methanoculleus taiwanensis sp. nov., a methanogen isolated from deep marine sediment at the deformation front area near Taiwan.</title>
        <authorList>
            <person name="Weng C.Y."/>
            <person name="Chen S.C."/>
            <person name="Lai M.C."/>
            <person name="Wu S.Y."/>
            <person name="Lin S."/>
            <person name="Yang T.F."/>
            <person name="Chen P.C."/>
        </authorList>
    </citation>
    <scope>NUCLEOTIDE SEQUENCE [LARGE SCALE GENOMIC DNA]</scope>
    <source>
        <strain evidence="2 3">CYW4</strain>
    </source>
</reference>
<protein>
    <recommendedName>
        <fullName evidence="4">TIGR00341 family protein</fullName>
    </recommendedName>
</protein>
<feature type="transmembrane region" description="Helical" evidence="1">
    <location>
        <begin position="133"/>
        <end position="156"/>
    </location>
</feature>
<dbReference type="InterPro" id="IPR005240">
    <property type="entry name" value="DUF389"/>
</dbReference>
<comment type="caution">
    <text evidence="2">The sequence shown here is derived from an EMBL/GenBank/DDBJ whole genome shotgun (WGS) entry which is preliminary data.</text>
</comment>
<feature type="transmembrane region" description="Helical" evidence="1">
    <location>
        <begin position="269"/>
        <end position="288"/>
    </location>
</feature>
<dbReference type="RefSeq" id="WP_128694693.1">
    <property type="nucleotide sequence ID" value="NZ_LHQS01000003.1"/>
</dbReference>
<name>A0A498GZD5_9EURY</name>
<dbReference type="NCBIfam" id="TIGR00341">
    <property type="entry name" value="TIGR00341 family protein"/>
    <property type="match status" value="1"/>
</dbReference>